<dbReference type="PANTHER" id="PTHR36932:SF1">
    <property type="entry name" value="CAPSULAR POLYSACCHARIDE BIOSYNTHESIS PROTEIN"/>
    <property type="match status" value="1"/>
</dbReference>
<dbReference type="InterPro" id="IPR053158">
    <property type="entry name" value="CapK_Type1_Caps_Biosynth"/>
</dbReference>
<dbReference type="InterPro" id="IPR042099">
    <property type="entry name" value="ANL_N_sf"/>
</dbReference>
<evidence type="ECO:0000313" key="2">
    <source>
        <dbReference type="Proteomes" id="UP000076715"/>
    </source>
</evidence>
<evidence type="ECO:0000313" key="1">
    <source>
        <dbReference type="EMBL" id="KZS42078.1"/>
    </source>
</evidence>
<gene>
    <name evidence="1" type="ORF">AWE51_01145</name>
</gene>
<dbReference type="Gene3D" id="3.40.50.12780">
    <property type="entry name" value="N-terminal domain of ligase-like"/>
    <property type="match status" value="1"/>
</dbReference>
<dbReference type="AlphaFoldDB" id="A0A162DL66"/>
<dbReference type="OrthoDB" id="580775at2"/>
<accession>A0A162DL66</accession>
<organism evidence="1 2">
    <name type="scientific">Aquimarina aggregata</name>
    <dbReference type="NCBI Taxonomy" id="1642818"/>
    <lineage>
        <taxon>Bacteria</taxon>
        <taxon>Pseudomonadati</taxon>
        <taxon>Bacteroidota</taxon>
        <taxon>Flavobacteriia</taxon>
        <taxon>Flavobacteriales</taxon>
        <taxon>Flavobacteriaceae</taxon>
        <taxon>Aquimarina</taxon>
    </lineage>
</organism>
<sequence length="467" mass="53750">MGKFQEKVYNNLPYPFKFVLLNIKAFQNTKQRYTKEFHAFLEEYIALWNADSEVIKNYQKERLVVLLSEAYEHSAWYSEKMKELGITLKTIQENPHEALAKMPILKKSERKTNADKIVNTGRNTDGVGYTSGTSGSPTINYLDSESINRSFALWRRFHKAIGLDTQKVRQVRFSGRLMVRPDAKKPPFWVYNYFERQLLMSTYHLTDNNLGHYVKKLNSFKPILLDGYPSAIYILSRYINQNDLKLSFTPKAIAVTAETLYDYQRLEIEKAFNCHVFNQYASSEGSPFITECVEGNLHLNLDSGVFEFINTKGETAKAGEVAQLVVTSFTNLKTPLIRYNIEDTVLLSENNKKCTCGCEMPIIEKLTGREDDILWTEEKGYVGRMDTAYKGLEGIVKSQIIQESPKEIIVNLIADQQFDDIMKKNLVHNLKTRLGENILYKINTVEDIPLGPNGKFDAVKRNFKIEL</sequence>
<name>A0A162DL66_9FLAO</name>
<dbReference type="Proteomes" id="UP000076715">
    <property type="component" value="Unassembled WGS sequence"/>
</dbReference>
<proteinExistence type="predicted"/>
<comment type="caution">
    <text evidence="1">The sequence shown here is derived from an EMBL/GenBank/DDBJ whole genome shotgun (WGS) entry which is preliminary data.</text>
</comment>
<dbReference type="EMBL" id="LQRT01000002">
    <property type="protein sequence ID" value="KZS42078.1"/>
    <property type="molecule type" value="Genomic_DNA"/>
</dbReference>
<dbReference type="SUPFAM" id="SSF56801">
    <property type="entry name" value="Acetyl-CoA synthetase-like"/>
    <property type="match status" value="1"/>
</dbReference>
<keyword evidence="2" id="KW-1185">Reference proteome</keyword>
<reference evidence="1 2" key="1">
    <citation type="submission" date="2016-01" db="EMBL/GenBank/DDBJ databases">
        <title>The draft genome sequence of Aquimarina sp. RZW4-3-2.</title>
        <authorList>
            <person name="Wang Y."/>
        </authorList>
    </citation>
    <scope>NUCLEOTIDE SEQUENCE [LARGE SCALE GENOMIC DNA]</scope>
    <source>
        <strain evidence="1 2">RZW4-3-2</strain>
    </source>
</reference>
<dbReference type="STRING" id="1642818.AWE51_01145"/>
<dbReference type="PANTHER" id="PTHR36932">
    <property type="entry name" value="CAPSULAR POLYSACCHARIDE BIOSYNTHESIS PROTEIN"/>
    <property type="match status" value="1"/>
</dbReference>
<dbReference type="RefSeq" id="WP_066309132.1">
    <property type="nucleotide sequence ID" value="NZ_LQRT01000002.1"/>
</dbReference>
<protein>
    <submittedName>
        <fullName evidence="1">Uncharacterized protein</fullName>
    </submittedName>
</protein>